<gene>
    <name evidence="7" type="ORF">FE784_29635</name>
</gene>
<dbReference type="GO" id="GO:0016987">
    <property type="term" value="F:sigma factor activity"/>
    <property type="evidence" value="ECO:0007669"/>
    <property type="project" value="UniProtKB-KW"/>
</dbReference>
<dbReference type="Gene3D" id="1.10.10.10">
    <property type="entry name" value="Winged helix-like DNA-binding domain superfamily/Winged helix DNA-binding domain"/>
    <property type="match status" value="1"/>
</dbReference>
<keyword evidence="4" id="KW-0804">Transcription</keyword>
<dbReference type="NCBIfam" id="TIGR02937">
    <property type="entry name" value="sigma70-ECF"/>
    <property type="match status" value="1"/>
</dbReference>
<dbReference type="InterPro" id="IPR013325">
    <property type="entry name" value="RNA_pol_sigma_r2"/>
</dbReference>
<dbReference type="InterPro" id="IPR014284">
    <property type="entry name" value="RNA_pol_sigma-70_dom"/>
</dbReference>
<feature type="domain" description="RNA polymerase sigma factor 70 region 4 type 2" evidence="6">
    <location>
        <begin position="113"/>
        <end position="164"/>
    </location>
</feature>
<evidence type="ECO:0000313" key="8">
    <source>
        <dbReference type="Proteomes" id="UP000307943"/>
    </source>
</evidence>
<comment type="caution">
    <text evidence="7">The sequence shown here is derived from an EMBL/GenBank/DDBJ whole genome shotgun (WGS) entry which is preliminary data.</text>
</comment>
<dbReference type="Gene3D" id="1.10.1740.10">
    <property type="match status" value="1"/>
</dbReference>
<dbReference type="RefSeq" id="WP_139605881.1">
    <property type="nucleotide sequence ID" value="NZ_VDCQ01000056.1"/>
</dbReference>
<keyword evidence="8" id="KW-1185">Reference proteome</keyword>
<evidence type="ECO:0000256" key="1">
    <source>
        <dbReference type="ARBA" id="ARBA00010641"/>
    </source>
</evidence>
<keyword evidence="3" id="KW-0731">Sigma factor</keyword>
<dbReference type="Pfam" id="PF04542">
    <property type="entry name" value="Sigma70_r2"/>
    <property type="match status" value="1"/>
</dbReference>
<organism evidence="7 8">
    <name type="scientific">Paenibacillus hemerocallicola</name>
    <dbReference type="NCBI Taxonomy" id="1172614"/>
    <lineage>
        <taxon>Bacteria</taxon>
        <taxon>Bacillati</taxon>
        <taxon>Bacillota</taxon>
        <taxon>Bacilli</taxon>
        <taxon>Bacillales</taxon>
        <taxon>Paenibacillaceae</taxon>
        <taxon>Paenibacillus</taxon>
    </lineage>
</organism>
<dbReference type="PANTHER" id="PTHR43133:SF60">
    <property type="entry name" value="RNA POLYMERASE SIGMA FACTOR SIGV"/>
    <property type="match status" value="1"/>
</dbReference>
<evidence type="ECO:0000313" key="7">
    <source>
        <dbReference type="EMBL" id="TNJ62587.1"/>
    </source>
</evidence>
<evidence type="ECO:0000259" key="5">
    <source>
        <dbReference type="Pfam" id="PF04542"/>
    </source>
</evidence>
<dbReference type="GO" id="GO:0006352">
    <property type="term" value="P:DNA-templated transcription initiation"/>
    <property type="evidence" value="ECO:0007669"/>
    <property type="project" value="InterPro"/>
</dbReference>
<dbReference type="Pfam" id="PF08281">
    <property type="entry name" value="Sigma70_r4_2"/>
    <property type="match status" value="1"/>
</dbReference>
<dbReference type="InterPro" id="IPR036388">
    <property type="entry name" value="WH-like_DNA-bd_sf"/>
</dbReference>
<dbReference type="SUPFAM" id="SSF88946">
    <property type="entry name" value="Sigma2 domain of RNA polymerase sigma factors"/>
    <property type="match status" value="1"/>
</dbReference>
<dbReference type="SUPFAM" id="SSF88659">
    <property type="entry name" value="Sigma3 and sigma4 domains of RNA polymerase sigma factors"/>
    <property type="match status" value="1"/>
</dbReference>
<reference evidence="7 8" key="1">
    <citation type="submission" date="2019-05" db="EMBL/GenBank/DDBJ databases">
        <title>We sequenced the genome of Paenibacillus hemerocallicola KCTC 33185 for further insight into its adaptation and study the phylogeny of Paenibacillus.</title>
        <authorList>
            <person name="Narsing Rao M.P."/>
        </authorList>
    </citation>
    <scope>NUCLEOTIDE SEQUENCE [LARGE SCALE GENOMIC DNA]</scope>
    <source>
        <strain evidence="7 8">KCTC 33185</strain>
    </source>
</reference>
<dbReference type="Proteomes" id="UP000307943">
    <property type="component" value="Unassembled WGS sequence"/>
</dbReference>
<evidence type="ECO:0000259" key="6">
    <source>
        <dbReference type="Pfam" id="PF08281"/>
    </source>
</evidence>
<dbReference type="EMBL" id="VDCQ01000056">
    <property type="protein sequence ID" value="TNJ62587.1"/>
    <property type="molecule type" value="Genomic_DNA"/>
</dbReference>
<dbReference type="OrthoDB" id="9794508at2"/>
<sequence>MNIDELIELVKLHGKSIYGFCYKLTRNKEETDDLYQETFLRAVELRFKMNASHNPKAYLLSIAVRVYKNHYRKLSRRQRIAPIEELDEDSTPSRLFPFEASPEDAVLMLERRALIQQAVHQLDDKLKLPLYMHYTADMTVEEIANALSIPTGTVKSRMHNARQAIKKALEVESL</sequence>
<evidence type="ECO:0000256" key="2">
    <source>
        <dbReference type="ARBA" id="ARBA00023015"/>
    </source>
</evidence>
<dbReference type="InterPro" id="IPR007627">
    <property type="entry name" value="RNA_pol_sigma70_r2"/>
</dbReference>
<proteinExistence type="inferred from homology"/>
<dbReference type="InterPro" id="IPR013324">
    <property type="entry name" value="RNA_pol_sigma_r3/r4-like"/>
</dbReference>
<dbReference type="PANTHER" id="PTHR43133">
    <property type="entry name" value="RNA POLYMERASE ECF-TYPE SIGMA FACTO"/>
    <property type="match status" value="1"/>
</dbReference>
<dbReference type="InterPro" id="IPR039425">
    <property type="entry name" value="RNA_pol_sigma-70-like"/>
</dbReference>
<protein>
    <submittedName>
        <fullName evidence="7">RNA polymerase sigma factor</fullName>
    </submittedName>
</protein>
<dbReference type="CDD" id="cd06171">
    <property type="entry name" value="Sigma70_r4"/>
    <property type="match status" value="1"/>
</dbReference>
<comment type="similarity">
    <text evidence="1">Belongs to the sigma-70 factor family. ECF subfamily.</text>
</comment>
<evidence type="ECO:0000256" key="4">
    <source>
        <dbReference type="ARBA" id="ARBA00023163"/>
    </source>
</evidence>
<feature type="domain" description="RNA polymerase sigma-70 region 2" evidence="5">
    <location>
        <begin position="9"/>
        <end position="77"/>
    </location>
</feature>
<accession>A0A5C4T2T9</accession>
<dbReference type="InterPro" id="IPR013249">
    <property type="entry name" value="RNA_pol_sigma70_r4_t2"/>
</dbReference>
<dbReference type="AlphaFoldDB" id="A0A5C4T2T9"/>
<dbReference type="GO" id="GO:0003677">
    <property type="term" value="F:DNA binding"/>
    <property type="evidence" value="ECO:0007669"/>
    <property type="project" value="InterPro"/>
</dbReference>
<name>A0A5C4T2T9_9BACL</name>
<keyword evidence="2" id="KW-0805">Transcription regulation</keyword>
<evidence type="ECO:0000256" key="3">
    <source>
        <dbReference type="ARBA" id="ARBA00023082"/>
    </source>
</evidence>